<dbReference type="STRING" id="1328313.DS2_11693"/>
<keyword evidence="2" id="KW-1133">Transmembrane helix</keyword>
<name>W7QA10_9ALTE</name>
<keyword evidence="4" id="KW-1185">Reference proteome</keyword>
<dbReference type="OrthoDB" id="5502479at2"/>
<feature type="region of interest" description="Disordered" evidence="1">
    <location>
        <begin position="36"/>
        <end position="100"/>
    </location>
</feature>
<dbReference type="Pfam" id="PF11219">
    <property type="entry name" value="DUF3014"/>
    <property type="match status" value="1"/>
</dbReference>
<proteinExistence type="predicted"/>
<evidence type="ECO:0000313" key="4">
    <source>
        <dbReference type="Proteomes" id="UP000019276"/>
    </source>
</evidence>
<evidence type="ECO:0000313" key="3">
    <source>
        <dbReference type="EMBL" id="EWH09629.1"/>
    </source>
</evidence>
<dbReference type="PATRIC" id="fig|1328313.3.peg.2391"/>
<dbReference type="eggNOG" id="COG3468">
    <property type="taxonomic scope" value="Bacteria"/>
</dbReference>
<comment type="caution">
    <text evidence="3">The sequence shown here is derived from an EMBL/GenBank/DDBJ whole genome shotgun (WGS) entry which is preliminary data.</text>
</comment>
<dbReference type="AlphaFoldDB" id="W7QA10"/>
<evidence type="ECO:0008006" key="5">
    <source>
        <dbReference type="Google" id="ProtNLM"/>
    </source>
</evidence>
<keyword evidence="2" id="KW-0812">Transmembrane</keyword>
<keyword evidence="2" id="KW-0472">Membrane</keyword>
<protein>
    <recommendedName>
        <fullName evidence="5">DUF3014 domain-containing protein</fullName>
    </recommendedName>
</protein>
<feature type="compositionally biased region" description="Basic and acidic residues" evidence="1">
    <location>
        <begin position="87"/>
        <end position="96"/>
    </location>
</feature>
<dbReference type="RefSeq" id="WP_051479825.1">
    <property type="nucleotide sequence ID" value="NZ_ARZY01000021.1"/>
</dbReference>
<sequence>MSEAINKNSSTPLVLVGAGIAILAVGVGYLAFSGDEQEKPQPAPVVVETPKPTYTPPPVVQPAKPVAPIEPVAEVSPPDTADIPEPEPAKPPKPELPDLNMSDNLVQTDLSQVYSGTQASNLFVNQDLIRKFVVFVDNAANGDLMQSHAPVSAPSDNIKVVAGEDNTYTLDASSFKRYDPYVSLFSMISTDTLLDMMNKYQPLLDEAYQEIGYTDQGFVNKLIDAIDVALATPVIEKEIKLVAPSAMYKFADPELESLSGIQKLLIRMGPKNQLKVQARLEQIRSELIK</sequence>
<gene>
    <name evidence="3" type="ORF">DS2_11693</name>
</gene>
<accession>W7QA10</accession>
<dbReference type="Proteomes" id="UP000019276">
    <property type="component" value="Unassembled WGS sequence"/>
</dbReference>
<feature type="transmembrane region" description="Helical" evidence="2">
    <location>
        <begin position="12"/>
        <end position="32"/>
    </location>
</feature>
<organism evidence="3 4">
    <name type="scientific">Catenovulum agarivorans DS-2</name>
    <dbReference type="NCBI Taxonomy" id="1328313"/>
    <lineage>
        <taxon>Bacteria</taxon>
        <taxon>Pseudomonadati</taxon>
        <taxon>Pseudomonadota</taxon>
        <taxon>Gammaproteobacteria</taxon>
        <taxon>Alteromonadales</taxon>
        <taxon>Alteromonadaceae</taxon>
        <taxon>Catenovulum</taxon>
    </lineage>
</organism>
<evidence type="ECO:0000256" key="1">
    <source>
        <dbReference type="SAM" id="MobiDB-lite"/>
    </source>
</evidence>
<reference evidence="3 4" key="1">
    <citation type="journal article" date="2014" name="Genome Announc.">
        <title>Draft Genome Sequence of the Agar-Degrading Bacterium Catenovulum sp. Strain DS-2, Isolated from Intestines of Haliotis diversicolor.</title>
        <authorList>
            <person name="Shan D."/>
            <person name="Li X."/>
            <person name="Gu Z."/>
            <person name="Wei G."/>
            <person name="Gao Z."/>
            <person name="Shao Z."/>
        </authorList>
    </citation>
    <scope>NUCLEOTIDE SEQUENCE [LARGE SCALE GENOMIC DNA]</scope>
    <source>
        <strain evidence="3 4">DS-2</strain>
    </source>
</reference>
<dbReference type="InterPro" id="IPR021382">
    <property type="entry name" value="DUF3014"/>
</dbReference>
<evidence type="ECO:0000256" key="2">
    <source>
        <dbReference type="SAM" id="Phobius"/>
    </source>
</evidence>
<dbReference type="EMBL" id="ARZY01000021">
    <property type="protein sequence ID" value="EWH09629.1"/>
    <property type="molecule type" value="Genomic_DNA"/>
</dbReference>